<feature type="transmembrane region" description="Helical" evidence="2">
    <location>
        <begin position="375"/>
        <end position="400"/>
    </location>
</feature>
<dbReference type="InterPro" id="IPR036259">
    <property type="entry name" value="MFS_trans_sf"/>
</dbReference>
<dbReference type="SUPFAM" id="SSF103473">
    <property type="entry name" value="MFS general substrate transporter"/>
    <property type="match status" value="1"/>
</dbReference>
<dbReference type="EMBL" id="CP020083">
    <property type="protein sequence ID" value="ASR51153.1"/>
    <property type="molecule type" value="Genomic_DNA"/>
</dbReference>
<keyword evidence="2" id="KW-0812">Transmembrane</keyword>
<dbReference type="PANTHER" id="PTHR11328:SF24">
    <property type="entry name" value="MAJOR FACILITATOR SUPERFAMILY (MFS) PROFILE DOMAIN-CONTAINING PROTEIN"/>
    <property type="match status" value="1"/>
</dbReference>
<feature type="transmembrane region" description="Helical" evidence="2">
    <location>
        <begin position="44"/>
        <end position="67"/>
    </location>
</feature>
<dbReference type="Proteomes" id="UP000258016">
    <property type="component" value="Chromosome"/>
</dbReference>
<feature type="transmembrane region" description="Helical" evidence="2">
    <location>
        <begin position="95"/>
        <end position="112"/>
    </location>
</feature>
<evidence type="ECO:0000256" key="2">
    <source>
        <dbReference type="SAM" id="Phobius"/>
    </source>
</evidence>
<dbReference type="InterPro" id="IPR039672">
    <property type="entry name" value="MFS_2"/>
</dbReference>
<dbReference type="Gene3D" id="1.20.1250.20">
    <property type="entry name" value="MFS general substrate transporter like domains"/>
    <property type="match status" value="2"/>
</dbReference>
<feature type="transmembrane region" description="Helical" evidence="2">
    <location>
        <begin position="196"/>
        <end position="216"/>
    </location>
</feature>
<organism evidence="3 4">
    <name type="scientific">Blastomonas fulva</name>
    <dbReference type="NCBI Taxonomy" id="1550728"/>
    <lineage>
        <taxon>Bacteria</taxon>
        <taxon>Pseudomonadati</taxon>
        <taxon>Pseudomonadota</taxon>
        <taxon>Alphaproteobacteria</taxon>
        <taxon>Sphingomonadales</taxon>
        <taxon>Sphingomonadaceae</taxon>
        <taxon>Blastomonas</taxon>
    </lineage>
</organism>
<keyword evidence="2" id="KW-1133">Transmembrane helix</keyword>
<comment type="similarity">
    <text evidence="1">Belongs to the sodium:galactoside symporter (TC 2.A.2) family.</text>
</comment>
<keyword evidence="2" id="KW-0472">Membrane</keyword>
<evidence type="ECO:0008006" key="5">
    <source>
        <dbReference type="Google" id="ProtNLM"/>
    </source>
</evidence>
<dbReference type="GeneID" id="303485218"/>
<keyword evidence="4" id="KW-1185">Reference proteome</keyword>
<dbReference type="RefSeq" id="WP_117351929.1">
    <property type="nucleotide sequence ID" value="NZ_CP020083.1"/>
</dbReference>
<feature type="transmembrane region" description="Helical" evidence="2">
    <location>
        <begin position="283"/>
        <end position="306"/>
    </location>
</feature>
<feature type="transmembrane region" description="Helical" evidence="2">
    <location>
        <begin position="246"/>
        <end position="271"/>
    </location>
</feature>
<evidence type="ECO:0000256" key="1">
    <source>
        <dbReference type="ARBA" id="ARBA00009617"/>
    </source>
</evidence>
<dbReference type="Pfam" id="PF13347">
    <property type="entry name" value="MFS_2"/>
    <property type="match status" value="1"/>
</dbReference>
<feature type="transmembrane region" description="Helical" evidence="2">
    <location>
        <begin position="159"/>
        <end position="184"/>
    </location>
</feature>
<feature type="transmembrane region" description="Helical" evidence="2">
    <location>
        <begin position="420"/>
        <end position="446"/>
    </location>
</feature>
<feature type="transmembrane region" description="Helical" evidence="2">
    <location>
        <begin position="313"/>
        <end position="333"/>
    </location>
</feature>
<evidence type="ECO:0000313" key="4">
    <source>
        <dbReference type="Proteomes" id="UP000258016"/>
    </source>
</evidence>
<evidence type="ECO:0000313" key="3">
    <source>
        <dbReference type="EMBL" id="ASR51153.1"/>
    </source>
</evidence>
<gene>
    <name evidence="3" type="ORF">B5J99_06450</name>
</gene>
<sequence>MTAQAEPLAADAPPAAAARLSLGGQMGYGVGQIAGQIFRDIPSLLLLFFLTNVVGMDVALAGAAIFLPKLVFGVGSDFAAGMLSDRFKARMPRRYWLLIGAVLAPVALNLLFRVPEDGNALRVAWVVMTFSLYMMVFATFSVPYLAIAGELASNERQRTVLMAWRLVFTAVGVLIAGAVAPALVEHFGGGMGGYQQMAMVLSVIASGSLLLAFFGIGHRADGARGGPALPPLKLGAMGGLFAKRRFASLFAANFLQLTGSGMGYATMLYFLTYQSGRADALQVIGIIIVCACVGIIAAQPMWVWVAGRFGKPAAFIAGSVIYSLSYMVWLALADQPIEVAYLLAFTAAIGNSGWTVIGFSLLADIAADDSEHSGLYSAAWIAADKIAFALGGTLLTGLVLSAFGFDAARAVAGLPQSESAVLGVGLAFGLIPPLLTLTGAAIIGIWGRKYPSVG</sequence>
<feature type="transmembrane region" description="Helical" evidence="2">
    <location>
        <begin position="124"/>
        <end position="147"/>
    </location>
</feature>
<feature type="transmembrane region" description="Helical" evidence="2">
    <location>
        <begin position="339"/>
        <end position="363"/>
    </location>
</feature>
<name>A0ABM6M5H3_9SPHN</name>
<proteinExistence type="inferred from homology"/>
<reference evidence="3 4" key="1">
    <citation type="submission" date="2017-03" db="EMBL/GenBank/DDBJ databases">
        <title>Complete genome sequence of Blastomonas fulva degrading microcsystin LR.</title>
        <authorList>
            <person name="Lee H.-g."/>
            <person name="Jin L."/>
            <person name="oh H.-M."/>
        </authorList>
    </citation>
    <scope>NUCLEOTIDE SEQUENCE [LARGE SCALE GENOMIC DNA]</scope>
    <source>
        <strain evidence="3 4">T2</strain>
    </source>
</reference>
<protein>
    <recommendedName>
        <fullName evidence="5">MFS transporter</fullName>
    </recommendedName>
</protein>
<dbReference type="PANTHER" id="PTHR11328">
    <property type="entry name" value="MAJOR FACILITATOR SUPERFAMILY DOMAIN-CONTAINING PROTEIN"/>
    <property type="match status" value="1"/>
</dbReference>
<accession>A0ABM6M5H3</accession>